<evidence type="ECO:0008006" key="2">
    <source>
        <dbReference type="Google" id="ProtNLM"/>
    </source>
</evidence>
<organism evidence="1">
    <name type="scientific">uncultured Caudovirales phage</name>
    <dbReference type="NCBI Taxonomy" id="2100421"/>
    <lineage>
        <taxon>Viruses</taxon>
        <taxon>Duplodnaviria</taxon>
        <taxon>Heunggongvirae</taxon>
        <taxon>Uroviricota</taxon>
        <taxon>Caudoviricetes</taxon>
        <taxon>Peduoviridae</taxon>
        <taxon>Maltschvirus</taxon>
        <taxon>Maltschvirus maltsch</taxon>
    </lineage>
</organism>
<proteinExistence type="predicted"/>
<reference evidence="1" key="1">
    <citation type="submission" date="2020-05" db="EMBL/GenBank/DDBJ databases">
        <authorList>
            <person name="Chiriac C."/>
            <person name="Salcher M."/>
            <person name="Ghai R."/>
            <person name="Kavagutti S V."/>
        </authorList>
    </citation>
    <scope>NUCLEOTIDE SEQUENCE</scope>
</reference>
<dbReference type="SUPFAM" id="SSF82771">
    <property type="entry name" value="GIY-YIG endonuclease"/>
    <property type="match status" value="1"/>
</dbReference>
<protein>
    <recommendedName>
        <fullName evidence="2">GIY-YIG domain-containing protein</fullName>
    </recommendedName>
</protein>
<sequence>MALISEEKRKAIEKLGKEIKEKRKIARSALSSELKKSRKRKCDLKWQVVHLESFLERKSKEHERTSRHELARRLVGARARIQNIKTAERDAVESLNNRINDYIGLCKYPCPPVGNALPTTQGVGVPIAPGIYFLWNSGKCEYVGKSINLNQRLRLRTHHVLQQHHTLSWIVFPKYELDWMECYYIGVVRPQLNFGQNANHKQLLDQG</sequence>
<evidence type="ECO:0000313" key="1">
    <source>
        <dbReference type="EMBL" id="CAB4197194.1"/>
    </source>
</evidence>
<dbReference type="EMBL" id="LR797253">
    <property type="protein sequence ID" value="CAB4197194.1"/>
    <property type="molecule type" value="Genomic_DNA"/>
</dbReference>
<dbReference type="InterPro" id="IPR035901">
    <property type="entry name" value="GIY-YIG_endonuc_sf"/>
</dbReference>
<gene>
    <name evidence="1" type="ORF">UFOVP1304_68</name>
</gene>
<accession>A0A6J5RYI0</accession>
<name>A0A6J5RYI0_9CAUD</name>